<dbReference type="PROSITE" id="PS00866">
    <property type="entry name" value="CPSASE_1"/>
    <property type="match status" value="1"/>
</dbReference>
<dbReference type="InterPro" id="IPR050856">
    <property type="entry name" value="Biotin_carboxylase_complex"/>
</dbReference>
<keyword evidence="10" id="KW-0275">Fatty acid biosynthesis</keyword>
<dbReference type="STRING" id="252246.SAMN05421799_102348"/>
<dbReference type="InterPro" id="IPR011761">
    <property type="entry name" value="ATP-grasp"/>
</dbReference>
<accession>A0A1N7L1K2</accession>
<evidence type="ECO:0000256" key="7">
    <source>
        <dbReference type="ARBA" id="ARBA00022741"/>
    </source>
</evidence>
<evidence type="ECO:0000256" key="5">
    <source>
        <dbReference type="ARBA" id="ARBA00022516"/>
    </source>
</evidence>
<evidence type="ECO:0000256" key="13">
    <source>
        <dbReference type="PROSITE-ProRule" id="PRU00409"/>
    </source>
</evidence>
<dbReference type="InterPro" id="IPR016185">
    <property type="entry name" value="PreATP-grasp_dom_sf"/>
</dbReference>
<evidence type="ECO:0000313" key="16">
    <source>
        <dbReference type="EMBL" id="SIS67729.1"/>
    </source>
</evidence>
<dbReference type="Pfam" id="PF00289">
    <property type="entry name" value="Biotin_carb_N"/>
    <property type="match status" value="1"/>
</dbReference>
<name>A0A1N7L1K2_9BACL</name>
<evidence type="ECO:0000256" key="1">
    <source>
        <dbReference type="ARBA" id="ARBA00003761"/>
    </source>
</evidence>
<dbReference type="Pfam" id="PF02785">
    <property type="entry name" value="Biotin_carb_C"/>
    <property type="match status" value="1"/>
</dbReference>
<feature type="domain" description="ATP-grasp" evidence="14">
    <location>
        <begin position="120"/>
        <end position="317"/>
    </location>
</feature>
<dbReference type="GO" id="GO:0004075">
    <property type="term" value="F:biotin carboxylase activity"/>
    <property type="evidence" value="ECO:0007669"/>
    <property type="project" value="UniProtKB-EC"/>
</dbReference>
<dbReference type="SUPFAM" id="SSF52440">
    <property type="entry name" value="PreATP-grasp domain"/>
    <property type="match status" value="1"/>
</dbReference>
<dbReference type="OrthoDB" id="9807469at2"/>
<evidence type="ECO:0000256" key="8">
    <source>
        <dbReference type="ARBA" id="ARBA00022832"/>
    </source>
</evidence>
<keyword evidence="7 13" id="KW-0547">Nucleotide-binding</keyword>
<evidence type="ECO:0000256" key="4">
    <source>
        <dbReference type="ARBA" id="ARBA00013263"/>
    </source>
</evidence>
<keyword evidence="6" id="KW-0436">Ligase</keyword>
<keyword evidence="17" id="KW-1185">Reference proteome</keyword>
<dbReference type="InterPro" id="IPR005481">
    <property type="entry name" value="BC-like_N"/>
</dbReference>
<evidence type="ECO:0000256" key="12">
    <source>
        <dbReference type="ARBA" id="ARBA00048600"/>
    </source>
</evidence>
<dbReference type="PANTHER" id="PTHR18866:SF128">
    <property type="entry name" value="UREA AMIDOLYASE"/>
    <property type="match status" value="1"/>
</dbReference>
<dbReference type="InterPro" id="IPR011764">
    <property type="entry name" value="Biotin_carboxylation_dom"/>
</dbReference>
<evidence type="ECO:0000259" key="15">
    <source>
        <dbReference type="PROSITE" id="PS50979"/>
    </source>
</evidence>
<evidence type="ECO:0000256" key="10">
    <source>
        <dbReference type="ARBA" id="ARBA00023160"/>
    </source>
</evidence>
<dbReference type="NCBIfam" id="NF006367">
    <property type="entry name" value="PRK08591.1"/>
    <property type="match status" value="1"/>
</dbReference>
<evidence type="ECO:0000256" key="11">
    <source>
        <dbReference type="ARBA" id="ARBA00023267"/>
    </source>
</evidence>
<keyword evidence="8" id="KW-0276">Fatty acid metabolism</keyword>
<protein>
    <recommendedName>
        <fullName evidence="4">biotin carboxylase</fullName>
        <ecNumber evidence="4">6.3.4.14</ecNumber>
    </recommendedName>
</protein>
<reference evidence="17" key="1">
    <citation type="submission" date="2017-01" db="EMBL/GenBank/DDBJ databases">
        <authorList>
            <person name="Varghese N."/>
            <person name="Submissions S."/>
        </authorList>
    </citation>
    <scope>NUCLEOTIDE SEQUENCE [LARGE SCALE GENOMIC DNA]</scope>
    <source>
        <strain evidence="17">DSM 16176</strain>
    </source>
</reference>
<comment type="subunit">
    <text evidence="3">Acetyl-CoA carboxylase is a heterohexamer of biotin carboxyl carrier protein, biotin carboxylase and the two subunits of carboxyl transferase in a 2:2 complex.</text>
</comment>
<dbReference type="Pfam" id="PF02786">
    <property type="entry name" value="CPSase_L_D2"/>
    <property type="match status" value="1"/>
</dbReference>
<proteinExistence type="predicted"/>
<dbReference type="Gene3D" id="3.30.470.20">
    <property type="entry name" value="ATP-grasp fold, B domain"/>
    <property type="match status" value="1"/>
</dbReference>
<comment type="pathway">
    <text evidence="2">Lipid metabolism; malonyl-CoA biosynthesis; malonyl-CoA from acetyl-CoA: step 1/1.</text>
</comment>
<dbReference type="PROSITE" id="PS50979">
    <property type="entry name" value="BC"/>
    <property type="match status" value="1"/>
</dbReference>
<feature type="domain" description="Biotin carboxylation" evidence="15">
    <location>
        <begin position="1"/>
        <end position="445"/>
    </location>
</feature>
<dbReference type="FunFam" id="3.40.50.20:FF:000010">
    <property type="entry name" value="Propionyl-CoA carboxylase subunit alpha"/>
    <property type="match status" value="1"/>
</dbReference>
<dbReference type="SUPFAM" id="SSF51246">
    <property type="entry name" value="Rudiment single hybrid motif"/>
    <property type="match status" value="1"/>
</dbReference>
<dbReference type="EC" id="6.3.4.14" evidence="4"/>
<organism evidence="16 17">
    <name type="scientific">Alicyclobacillus vulcanalis</name>
    <dbReference type="NCBI Taxonomy" id="252246"/>
    <lineage>
        <taxon>Bacteria</taxon>
        <taxon>Bacillati</taxon>
        <taxon>Bacillota</taxon>
        <taxon>Bacilli</taxon>
        <taxon>Bacillales</taxon>
        <taxon>Alicyclobacillaceae</taxon>
        <taxon>Alicyclobacillus</taxon>
    </lineage>
</organism>
<dbReference type="PROSITE" id="PS50975">
    <property type="entry name" value="ATP_GRASP"/>
    <property type="match status" value="1"/>
</dbReference>
<dbReference type="PANTHER" id="PTHR18866">
    <property type="entry name" value="CARBOXYLASE:PYRUVATE/ACETYL-COA/PROPIONYL-COA CARBOXYLASE"/>
    <property type="match status" value="1"/>
</dbReference>
<dbReference type="GO" id="GO:0046872">
    <property type="term" value="F:metal ion binding"/>
    <property type="evidence" value="ECO:0007669"/>
    <property type="project" value="InterPro"/>
</dbReference>
<dbReference type="InterPro" id="IPR011054">
    <property type="entry name" value="Rudment_hybrid_motif"/>
</dbReference>
<keyword evidence="5" id="KW-0444">Lipid biosynthesis</keyword>
<dbReference type="SUPFAM" id="SSF56059">
    <property type="entry name" value="Glutathione synthetase ATP-binding domain-like"/>
    <property type="match status" value="1"/>
</dbReference>
<dbReference type="SMART" id="SM00878">
    <property type="entry name" value="Biotin_carb_C"/>
    <property type="match status" value="1"/>
</dbReference>
<dbReference type="InterPro" id="IPR005479">
    <property type="entry name" value="CPAse_ATP-bd"/>
</dbReference>
<sequence length="446" mass="48939">MFAKVLIANRGEIARRIIRTCRRMGIATVAVYSDADEKALHVREADEAVRIGEPPVAKSYLNIEAILRAAEETGAEAIHPGYGLLSENAEFARAAVARGIKFIGPSAEAIAAMGSKVAARETVKRAGAPVVPGSEGAVADADEAARMAAEIGYPVMLKASYGGGGIGMQVVQSEEELRKAFASNSARAKAYFGNGEMFLEKRVQRPRHVEIQVLCDAHGQAVYLWERECSIQRRHQKVVEEAPSPFVDEALRQRMGEAALAICRAIGYENAGTLEFLVDEDKNFYFLEMNTRLQVEHPVTEMVTGLDLVEWQLRIAAGEPLGFRQGDIRRDGHAIECRVYAEDPEKMLPSPGTISRLVLPEGEGIRNDVGVESGSEITPYYDPMIGKLIAHGRDRAEAIQRMQQALDAYVLEGIRSNLPLLRAIVASDRFRAGDTTTDFLESWGKR</sequence>
<dbReference type="EMBL" id="FTOO01000002">
    <property type="protein sequence ID" value="SIS67729.1"/>
    <property type="molecule type" value="Genomic_DNA"/>
</dbReference>
<evidence type="ECO:0000256" key="2">
    <source>
        <dbReference type="ARBA" id="ARBA00004956"/>
    </source>
</evidence>
<evidence type="ECO:0000259" key="14">
    <source>
        <dbReference type="PROSITE" id="PS50975"/>
    </source>
</evidence>
<dbReference type="FunFam" id="3.30.1490.20:FF:000003">
    <property type="entry name" value="acetyl-CoA carboxylase isoform X1"/>
    <property type="match status" value="1"/>
</dbReference>
<evidence type="ECO:0000256" key="6">
    <source>
        <dbReference type="ARBA" id="ARBA00022598"/>
    </source>
</evidence>
<dbReference type="GO" id="GO:0006633">
    <property type="term" value="P:fatty acid biosynthetic process"/>
    <property type="evidence" value="ECO:0007669"/>
    <property type="project" value="UniProtKB-KW"/>
</dbReference>
<gene>
    <name evidence="16" type="ORF">SAMN05421799_102348</name>
</gene>
<keyword evidence="9 13" id="KW-0067">ATP-binding</keyword>
<evidence type="ECO:0000256" key="9">
    <source>
        <dbReference type="ARBA" id="ARBA00022840"/>
    </source>
</evidence>
<keyword evidence="11" id="KW-0092">Biotin</keyword>
<dbReference type="InterPro" id="IPR005482">
    <property type="entry name" value="Biotin_COase_C"/>
</dbReference>
<dbReference type="PROSITE" id="PS00867">
    <property type="entry name" value="CPSASE_2"/>
    <property type="match status" value="1"/>
</dbReference>
<keyword evidence="10" id="KW-0443">Lipid metabolism</keyword>
<dbReference type="GO" id="GO:0005524">
    <property type="term" value="F:ATP binding"/>
    <property type="evidence" value="ECO:0007669"/>
    <property type="project" value="UniProtKB-UniRule"/>
</dbReference>
<comment type="catalytic activity">
    <reaction evidence="12">
        <text>N(6)-biotinyl-L-lysyl-[protein] + hydrogencarbonate + ATP = N(6)-carboxybiotinyl-L-lysyl-[protein] + ADP + phosphate + H(+)</text>
        <dbReference type="Rhea" id="RHEA:13501"/>
        <dbReference type="Rhea" id="RHEA-COMP:10505"/>
        <dbReference type="Rhea" id="RHEA-COMP:10506"/>
        <dbReference type="ChEBI" id="CHEBI:15378"/>
        <dbReference type="ChEBI" id="CHEBI:17544"/>
        <dbReference type="ChEBI" id="CHEBI:30616"/>
        <dbReference type="ChEBI" id="CHEBI:43474"/>
        <dbReference type="ChEBI" id="CHEBI:83144"/>
        <dbReference type="ChEBI" id="CHEBI:83145"/>
        <dbReference type="ChEBI" id="CHEBI:456216"/>
        <dbReference type="EC" id="6.3.4.14"/>
    </reaction>
</comment>
<comment type="function">
    <text evidence="1">This protein is a component of the acetyl coenzyme A carboxylase complex; first, biotin carboxylase catalyzes the carboxylation of the carrier protein and then the transcarboxylase transfers the carboxyl group to form malonyl-CoA.</text>
</comment>
<evidence type="ECO:0000313" key="17">
    <source>
        <dbReference type="Proteomes" id="UP000186156"/>
    </source>
</evidence>
<evidence type="ECO:0000256" key="3">
    <source>
        <dbReference type="ARBA" id="ARBA00011750"/>
    </source>
</evidence>
<dbReference type="FunFam" id="3.30.470.20:FF:000028">
    <property type="entry name" value="Methylcrotonoyl-CoA carboxylase subunit alpha, mitochondrial"/>
    <property type="match status" value="1"/>
</dbReference>
<dbReference type="AlphaFoldDB" id="A0A1N7L1K2"/>
<dbReference type="Proteomes" id="UP000186156">
    <property type="component" value="Unassembled WGS sequence"/>
</dbReference>
<dbReference type="RefSeq" id="WP_076345308.1">
    <property type="nucleotide sequence ID" value="NZ_FTOO01000002.1"/>
</dbReference>